<dbReference type="EMBL" id="WHPN01000213">
    <property type="protein sequence ID" value="KAF4409469.1"/>
    <property type="molecule type" value="Genomic_DNA"/>
</dbReference>
<feature type="compositionally biased region" description="Basic and acidic residues" evidence="3">
    <location>
        <begin position="203"/>
        <end position="223"/>
    </location>
</feature>
<dbReference type="EC" id="3.4.16.4" evidence="5"/>
<evidence type="ECO:0000313" key="6">
    <source>
        <dbReference type="Proteomes" id="UP000621266"/>
    </source>
</evidence>
<dbReference type="Proteomes" id="UP000621266">
    <property type="component" value="Unassembled WGS sequence"/>
</dbReference>
<feature type="compositionally biased region" description="Basic and acidic residues" evidence="3">
    <location>
        <begin position="237"/>
        <end position="259"/>
    </location>
</feature>
<dbReference type="PANTHER" id="PTHR30023">
    <property type="entry name" value="D-ALANYL-D-ALANINE CARBOXYPEPTIDASE"/>
    <property type="match status" value="1"/>
</dbReference>
<reference evidence="5 6" key="1">
    <citation type="submission" date="2019-10" db="EMBL/GenBank/DDBJ databases">
        <title>Streptomyces tenebrisbrunneis sp.nov., an endogenous actinomycete isolated from of Lycium ruthenicum.</title>
        <authorList>
            <person name="Ma L."/>
        </authorList>
    </citation>
    <scope>NUCLEOTIDE SEQUENCE [LARGE SCALE GENOMIC DNA]</scope>
    <source>
        <strain evidence="5 6">TRM 66187</strain>
    </source>
</reference>
<feature type="region of interest" description="Disordered" evidence="3">
    <location>
        <begin position="167"/>
        <end position="282"/>
    </location>
</feature>
<accession>A0ABQ7FM75</accession>
<evidence type="ECO:0000256" key="3">
    <source>
        <dbReference type="SAM" id="MobiDB-lite"/>
    </source>
</evidence>
<keyword evidence="6" id="KW-1185">Reference proteome</keyword>
<dbReference type="InterPro" id="IPR012338">
    <property type="entry name" value="Beta-lactam/transpept-like"/>
</dbReference>
<dbReference type="InterPro" id="IPR000667">
    <property type="entry name" value="Peptidase_S13"/>
</dbReference>
<dbReference type="PRINTS" id="PR00922">
    <property type="entry name" value="DADACBPTASE3"/>
</dbReference>
<proteinExistence type="inferred from homology"/>
<comment type="caution">
    <text evidence="5">The sequence shown here is derived from an EMBL/GenBank/DDBJ whole genome shotgun (WGS) entry which is preliminary data.</text>
</comment>
<feature type="region of interest" description="Disordered" evidence="3">
    <location>
        <begin position="32"/>
        <end position="67"/>
    </location>
</feature>
<keyword evidence="5" id="KW-0645">Protease</keyword>
<evidence type="ECO:0000256" key="4">
    <source>
        <dbReference type="SAM" id="SignalP"/>
    </source>
</evidence>
<protein>
    <submittedName>
        <fullName evidence="5">D-alanyl-D-alanine carboxypeptidase/D-alanyl-D-alanine-endopeptidase</fullName>
        <ecNumber evidence="5">3.4.16.4</ecNumber>
    </submittedName>
</protein>
<keyword evidence="2 5" id="KW-0378">Hydrolase</keyword>
<organism evidence="5 6">
    <name type="scientific">Streptomyces lycii</name>
    <dbReference type="NCBI Taxonomy" id="2654337"/>
    <lineage>
        <taxon>Bacteria</taxon>
        <taxon>Bacillati</taxon>
        <taxon>Actinomycetota</taxon>
        <taxon>Actinomycetes</taxon>
        <taxon>Kitasatosporales</taxon>
        <taxon>Streptomycetaceae</taxon>
        <taxon>Streptomyces</taxon>
    </lineage>
</organism>
<feature type="chain" id="PRO_5045715829" evidence="4">
    <location>
        <begin position="31"/>
        <end position="549"/>
    </location>
</feature>
<feature type="signal peptide" evidence="4">
    <location>
        <begin position="1"/>
        <end position="30"/>
    </location>
</feature>
<dbReference type="NCBIfam" id="TIGR00666">
    <property type="entry name" value="PBP4"/>
    <property type="match status" value="1"/>
</dbReference>
<dbReference type="RefSeq" id="WP_098752511.1">
    <property type="nucleotide sequence ID" value="NZ_WHPN01000213.1"/>
</dbReference>
<dbReference type="GO" id="GO:0009002">
    <property type="term" value="F:serine-type D-Ala-D-Ala carboxypeptidase activity"/>
    <property type="evidence" value="ECO:0007669"/>
    <property type="project" value="UniProtKB-EC"/>
</dbReference>
<evidence type="ECO:0000256" key="1">
    <source>
        <dbReference type="ARBA" id="ARBA00006096"/>
    </source>
</evidence>
<dbReference type="PANTHER" id="PTHR30023:SF0">
    <property type="entry name" value="PENICILLIN-SENSITIVE CARBOXYPEPTIDASE A"/>
    <property type="match status" value="1"/>
</dbReference>
<evidence type="ECO:0000256" key="2">
    <source>
        <dbReference type="ARBA" id="ARBA00022801"/>
    </source>
</evidence>
<dbReference type="Pfam" id="PF02113">
    <property type="entry name" value="Peptidase_S13"/>
    <property type="match status" value="2"/>
</dbReference>
<dbReference type="Gene3D" id="3.40.710.10">
    <property type="entry name" value="DD-peptidase/beta-lactamase superfamily"/>
    <property type="match status" value="2"/>
</dbReference>
<dbReference type="SUPFAM" id="SSF56601">
    <property type="entry name" value="beta-lactamase/transpeptidase-like"/>
    <property type="match status" value="2"/>
</dbReference>
<name>A0ABQ7FM75_9ACTN</name>
<sequence>MSGQQALPSWQVAAVSAVLGLAVAAGAVTAAGPWDSGQRTAERARAAAQDREGGERHGDGAGSGGADGARASAVLAALGMPARAAGDAPAPTSRGLADALDPLLRDPALGKLRTAAVVDAVTGRLVYGSRAGTPAVPASTVKIATAVAALDALGPDHRLETEVVTGPEDGEIVLVGGGDPTLTREAPGEEPGDPASLPQLADRTARALKERAAGDAGNDDGRNGDGGGGEDGSDGGNDTKDRAKDRAKGDAGKDRKGDGEDGDSGDGGAKNGGKRAAAPKVELAYDTSRYSGPARHPIGPNENIAPVSALMTDEGRLDDSDRGPAPRAEDPAREAAEAFAGLLRDRGVDVTGKPRHAKAPRGADRLAAVASPPVSALVERSLTNSDNDIAEALARETAVASGEPASFAGAGRAVRDRLARLGVPVKGAGFTDGSGLDRHGAVSAELLAQLLVRSADPERPELRPVLTGLPVAGFSGTLRSRYADASAGTGMVRAKTGTLTGVNTLAGTVVDADGRLLAFAFMTNGSTDAKGAQAALDRMASAVANCGCR</sequence>
<feature type="compositionally biased region" description="Basic and acidic residues" evidence="3">
    <location>
        <begin position="40"/>
        <end position="59"/>
    </location>
</feature>
<comment type="similarity">
    <text evidence="1">Belongs to the peptidase S13 family.</text>
</comment>
<evidence type="ECO:0000313" key="5">
    <source>
        <dbReference type="EMBL" id="KAF4409469.1"/>
    </source>
</evidence>
<keyword evidence="5" id="KW-0121">Carboxypeptidase</keyword>
<keyword evidence="4" id="KW-0732">Signal</keyword>
<gene>
    <name evidence="5" type="primary">dacB</name>
    <name evidence="5" type="ORF">GCU69_08880</name>
</gene>